<keyword evidence="2" id="KW-1185">Reference proteome</keyword>
<feature type="non-terminal residue" evidence="1">
    <location>
        <position position="1"/>
    </location>
</feature>
<accession>A0AAV6NW34</accession>
<evidence type="ECO:0000313" key="2">
    <source>
        <dbReference type="Proteomes" id="UP000685013"/>
    </source>
</evidence>
<evidence type="ECO:0000313" key="1">
    <source>
        <dbReference type="EMBL" id="KAG6602045.1"/>
    </source>
</evidence>
<dbReference type="Proteomes" id="UP000685013">
    <property type="component" value="Chromosome 4"/>
</dbReference>
<gene>
    <name evidence="1" type="ORF">SDJN03_07278</name>
</gene>
<dbReference type="AlphaFoldDB" id="A0AAV6NW34"/>
<name>A0AAV6NW34_9ROSI</name>
<sequence>MLFLPTEAPADPQLNQVFLFWDSVHERHFFEWGCFLDHGFVRLRVWILFRSLLFPVPGSGGFLLDGLNFVSKIWRF</sequence>
<organism evidence="1 2">
    <name type="scientific">Cucurbita argyrosperma subsp. sororia</name>
    <dbReference type="NCBI Taxonomy" id="37648"/>
    <lineage>
        <taxon>Eukaryota</taxon>
        <taxon>Viridiplantae</taxon>
        <taxon>Streptophyta</taxon>
        <taxon>Embryophyta</taxon>
        <taxon>Tracheophyta</taxon>
        <taxon>Spermatophyta</taxon>
        <taxon>Magnoliopsida</taxon>
        <taxon>eudicotyledons</taxon>
        <taxon>Gunneridae</taxon>
        <taxon>Pentapetalae</taxon>
        <taxon>rosids</taxon>
        <taxon>fabids</taxon>
        <taxon>Cucurbitales</taxon>
        <taxon>Cucurbitaceae</taxon>
        <taxon>Cucurbiteae</taxon>
        <taxon>Cucurbita</taxon>
    </lineage>
</organism>
<proteinExistence type="predicted"/>
<reference evidence="1 2" key="1">
    <citation type="journal article" date="2021" name="Hortic Res">
        <title>The domestication of Cucurbita argyrosperma as revealed by the genome of its wild relative.</title>
        <authorList>
            <person name="Barrera-Redondo J."/>
            <person name="Sanchez-de la Vega G."/>
            <person name="Aguirre-Liguori J.A."/>
            <person name="Castellanos-Morales G."/>
            <person name="Gutierrez-Guerrero Y.T."/>
            <person name="Aguirre-Dugua X."/>
            <person name="Aguirre-Planter E."/>
            <person name="Tenaillon M.I."/>
            <person name="Lira-Saade R."/>
            <person name="Eguiarte L.E."/>
        </authorList>
    </citation>
    <scope>NUCLEOTIDE SEQUENCE [LARGE SCALE GENOMIC DNA]</scope>
    <source>
        <strain evidence="1">JBR-2021</strain>
    </source>
</reference>
<dbReference type="EMBL" id="JAGKQH010000004">
    <property type="protein sequence ID" value="KAG6602045.1"/>
    <property type="molecule type" value="Genomic_DNA"/>
</dbReference>
<protein>
    <submittedName>
        <fullName evidence="1">Uncharacterized protein</fullName>
    </submittedName>
</protein>
<comment type="caution">
    <text evidence="1">The sequence shown here is derived from an EMBL/GenBank/DDBJ whole genome shotgun (WGS) entry which is preliminary data.</text>
</comment>